<dbReference type="PANTHER" id="PTHR30185">
    <property type="entry name" value="CRYPTIC BETA-GLUCOSIDE BGL OPERON ANTITERMINATOR"/>
    <property type="match status" value="1"/>
</dbReference>
<protein>
    <submittedName>
        <fullName evidence="9">BglG family transcription antiterminator</fullName>
    </submittedName>
</protein>
<evidence type="ECO:0000256" key="2">
    <source>
        <dbReference type="ARBA" id="ARBA00022737"/>
    </source>
</evidence>
<dbReference type="Pfam" id="PF00874">
    <property type="entry name" value="PRD"/>
    <property type="match status" value="2"/>
</dbReference>
<dbReference type="SUPFAM" id="SSF55804">
    <property type="entry name" value="Phoshotransferase/anion transport protein"/>
    <property type="match status" value="1"/>
</dbReference>
<evidence type="ECO:0000256" key="1">
    <source>
        <dbReference type="ARBA" id="ARBA00022679"/>
    </source>
</evidence>
<keyword evidence="1" id="KW-0808">Transferase</keyword>
<dbReference type="Gene3D" id="3.40.50.2300">
    <property type="match status" value="1"/>
</dbReference>
<feature type="domain" description="PTS EIIA type-2" evidence="6">
    <location>
        <begin position="519"/>
        <end position="658"/>
    </location>
</feature>
<evidence type="ECO:0000256" key="3">
    <source>
        <dbReference type="ARBA" id="ARBA00023015"/>
    </source>
</evidence>
<dbReference type="Gene3D" id="1.10.10.10">
    <property type="entry name" value="Winged helix-like DNA-binding domain superfamily/Winged helix DNA-binding domain"/>
    <property type="match status" value="2"/>
</dbReference>
<dbReference type="CDD" id="cd05568">
    <property type="entry name" value="PTS_IIB_bgl_like"/>
    <property type="match status" value="1"/>
</dbReference>
<dbReference type="SUPFAM" id="SSF52794">
    <property type="entry name" value="PTS system IIB component-like"/>
    <property type="match status" value="1"/>
</dbReference>
<keyword evidence="4" id="KW-0010">Activator</keyword>
<evidence type="ECO:0000256" key="5">
    <source>
        <dbReference type="ARBA" id="ARBA00023163"/>
    </source>
</evidence>
<dbReference type="Proteomes" id="UP001597282">
    <property type="component" value="Unassembled WGS sequence"/>
</dbReference>
<feature type="domain" description="PTS EIIB type-2" evidence="7">
    <location>
        <begin position="415"/>
        <end position="504"/>
    </location>
</feature>
<gene>
    <name evidence="9" type="ORF">ACFQ4Y_07710</name>
</gene>
<dbReference type="InterPro" id="IPR011608">
    <property type="entry name" value="PRD"/>
</dbReference>
<dbReference type="Gene3D" id="1.10.1790.10">
    <property type="entry name" value="PRD domain"/>
    <property type="match status" value="2"/>
</dbReference>
<evidence type="ECO:0000259" key="7">
    <source>
        <dbReference type="PROSITE" id="PS51099"/>
    </source>
</evidence>
<dbReference type="InterPro" id="IPR007737">
    <property type="entry name" value="Mga_HTH"/>
</dbReference>
<evidence type="ECO:0000259" key="8">
    <source>
        <dbReference type="PROSITE" id="PS51372"/>
    </source>
</evidence>
<organism evidence="9 10">
    <name type="scientific">Kroppenstedtia sanguinis</name>
    <dbReference type="NCBI Taxonomy" id="1380684"/>
    <lineage>
        <taxon>Bacteria</taxon>
        <taxon>Bacillati</taxon>
        <taxon>Bacillota</taxon>
        <taxon>Bacilli</taxon>
        <taxon>Bacillales</taxon>
        <taxon>Thermoactinomycetaceae</taxon>
        <taxon>Kroppenstedtia</taxon>
    </lineage>
</organism>
<dbReference type="PROSITE" id="PS51099">
    <property type="entry name" value="PTS_EIIB_TYPE_2"/>
    <property type="match status" value="1"/>
</dbReference>
<dbReference type="InterPro" id="IPR036388">
    <property type="entry name" value="WH-like_DNA-bd_sf"/>
</dbReference>
<dbReference type="Pfam" id="PF00359">
    <property type="entry name" value="PTS_EIIA_2"/>
    <property type="match status" value="1"/>
</dbReference>
<dbReference type="InterPro" id="IPR016152">
    <property type="entry name" value="PTrfase/Anion_transptr"/>
</dbReference>
<reference evidence="10" key="1">
    <citation type="journal article" date="2019" name="Int. J. Syst. Evol. Microbiol.">
        <title>The Global Catalogue of Microorganisms (GCM) 10K type strain sequencing project: providing services to taxonomists for standard genome sequencing and annotation.</title>
        <authorList>
            <consortium name="The Broad Institute Genomics Platform"/>
            <consortium name="The Broad Institute Genome Sequencing Center for Infectious Disease"/>
            <person name="Wu L."/>
            <person name="Ma J."/>
        </authorList>
    </citation>
    <scope>NUCLEOTIDE SEQUENCE [LARGE SCALE GENOMIC DNA]</scope>
    <source>
        <strain evidence="10">S1</strain>
    </source>
</reference>
<feature type="domain" description="PRD" evidence="8">
    <location>
        <begin position="305"/>
        <end position="412"/>
    </location>
</feature>
<keyword evidence="5" id="KW-0804">Transcription</keyword>
<dbReference type="SUPFAM" id="SSF63520">
    <property type="entry name" value="PTS-regulatory domain, PRD"/>
    <property type="match status" value="2"/>
</dbReference>
<dbReference type="EMBL" id="JBHTNU010000006">
    <property type="protein sequence ID" value="MFD1426821.1"/>
    <property type="molecule type" value="Genomic_DNA"/>
</dbReference>
<sequence>MNRRQKKLILLLLNETDYKRAKYYADALGYSERTIYSDLQEIEHIVQSMGFKLDRKPGVGTKLIVDRQDRLNILSRVNMKPETFDPYSTEERQKRIALRLLHQNHPLSMQKFAEEYFVSKTAIAKDMDKIGQNLLNYHLKLVRNHQGVYVEGLERNRRQAIAAFIATILDLQQTQPLSKKRDRLDTTTKQRLSEFFSTEMVAGVLQLINDIERENNLAINDLYYQNVVTHMLILIKRVMQDRHADFSFLEQQSVEPKVENIAGQLIRNIHRIFNYSITAAEAKYLALYLFHCSERNRYLTSEVELNSLTIHQTIREMIDAFSKVMEIDLREDTELQNGLKLHIEPMLQRLKIGLNLNNPMLMAIKSRYHSIFGMTWLISIFIENQFHVQLNEDEVGFITLHFLAAIERRIYDQPKRVVIVCYDGIGTSQFLANRMKNRIPEIQVVDVIPLTQLGKIDLREIDFIITTVPMESEQKPIVTVSPILDEQDIVKINQTIFGLKNKPNERRSIDTQAPSILSQMLDPDLIFAQEKTRNKREILHFICEALHTRAFVDPDYEDSVFEREARAPTSVGNGIAIPHGTETYIHKPHLVIYTSKHPVDWGSEDVSLIFLIAVKTTGSIDFRLALRELYRIFENTDLLQALKKAQDPHHIYQLIHHSTG</sequence>
<keyword evidence="10" id="KW-1185">Reference proteome</keyword>
<dbReference type="PROSITE" id="PS51094">
    <property type="entry name" value="PTS_EIIA_TYPE_2"/>
    <property type="match status" value="1"/>
</dbReference>
<keyword evidence="2" id="KW-0677">Repeat</keyword>
<name>A0ABW4CA66_9BACL</name>
<evidence type="ECO:0000256" key="4">
    <source>
        <dbReference type="ARBA" id="ARBA00023159"/>
    </source>
</evidence>
<dbReference type="PROSITE" id="PS51372">
    <property type="entry name" value="PRD_2"/>
    <property type="match status" value="2"/>
</dbReference>
<dbReference type="Gene3D" id="3.40.930.10">
    <property type="entry name" value="Mannitol-specific EII, Chain A"/>
    <property type="match status" value="1"/>
</dbReference>
<dbReference type="InterPro" id="IPR013011">
    <property type="entry name" value="PTS_EIIB_2"/>
</dbReference>
<dbReference type="InterPro" id="IPR036634">
    <property type="entry name" value="PRD_sf"/>
</dbReference>
<evidence type="ECO:0000259" key="6">
    <source>
        <dbReference type="PROSITE" id="PS51094"/>
    </source>
</evidence>
<evidence type="ECO:0000313" key="9">
    <source>
        <dbReference type="EMBL" id="MFD1426821.1"/>
    </source>
</evidence>
<dbReference type="Pfam" id="PF05043">
    <property type="entry name" value="Mga"/>
    <property type="match status" value="1"/>
</dbReference>
<feature type="domain" description="PRD" evidence="8">
    <location>
        <begin position="195"/>
        <end position="299"/>
    </location>
</feature>
<accession>A0ABW4CA66</accession>
<dbReference type="RefSeq" id="WP_380164286.1">
    <property type="nucleotide sequence ID" value="NZ_JBHTNU010000006.1"/>
</dbReference>
<comment type="caution">
    <text evidence="9">The sequence shown here is derived from an EMBL/GenBank/DDBJ whole genome shotgun (WGS) entry which is preliminary data.</text>
</comment>
<proteinExistence type="predicted"/>
<evidence type="ECO:0000313" key="10">
    <source>
        <dbReference type="Proteomes" id="UP001597282"/>
    </source>
</evidence>
<dbReference type="CDD" id="cd00211">
    <property type="entry name" value="PTS_IIA_fru"/>
    <property type="match status" value="1"/>
</dbReference>
<dbReference type="PROSITE" id="PS00372">
    <property type="entry name" value="PTS_EIIA_TYPE_2_HIS"/>
    <property type="match status" value="1"/>
</dbReference>
<keyword evidence="3" id="KW-0805">Transcription regulation</keyword>
<dbReference type="InterPro" id="IPR050661">
    <property type="entry name" value="BglG_antiterminators"/>
</dbReference>
<dbReference type="PANTHER" id="PTHR30185:SF12">
    <property type="entry name" value="TRANSCRIPTIONAL REGULATOR MANR"/>
    <property type="match status" value="1"/>
</dbReference>
<dbReference type="InterPro" id="IPR002178">
    <property type="entry name" value="PTS_EIIA_type-2_dom"/>
</dbReference>
<dbReference type="InterPro" id="IPR036095">
    <property type="entry name" value="PTS_EIIB-like_sf"/>
</dbReference>